<proteinExistence type="predicted"/>
<dbReference type="SUPFAM" id="SSF53448">
    <property type="entry name" value="Nucleotide-diphospho-sugar transferases"/>
    <property type="match status" value="1"/>
</dbReference>
<protein>
    <submittedName>
        <fullName evidence="3">GT2 family glycosyltransferase</fullName>
    </submittedName>
</protein>
<dbReference type="RefSeq" id="WP_133617971.1">
    <property type="nucleotide sequence ID" value="NZ_CP080492.1"/>
</dbReference>
<accession>A0A4R6RQ50</accession>
<dbReference type="Proteomes" id="UP000295601">
    <property type="component" value="Unassembled WGS sequence"/>
</dbReference>
<comment type="caution">
    <text evidence="3">The sequence shown here is derived from an EMBL/GenBank/DDBJ whole genome shotgun (WGS) entry which is preliminary data.</text>
</comment>
<evidence type="ECO:0000256" key="1">
    <source>
        <dbReference type="SAM" id="MobiDB-lite"/>
    </source>
</evidence>
<feature type="region of interest" description="Disordered" evidence="1">
    <location>
        <begin position="335"/>
        <end position="374"/>
    </location>
</feature>
<keyword evidence="4" id="KW-1185">Reference proteome</keyword>
<dbReference type="Gene3D" id="3.90.550.10">
    <property type="entry name" value="Spore Coat Polysaccharide Biosynthesis Protein SpsA, Chain A"/>
    <property type="match status" value="1"/>
</dbReference>
<feature type="compositionally biased region" description="Basic residues" evidence="1">
    <location>
        <begin position="349"/>
        <end position="369"/>
    </location>
</feature>
<dbReference type="PANTHER" id="PTHR43685">
    <property type="entry name" value="GLYCOSYLTRANSFERASE"/>
    <property type="match status" value="1"/>
</dbReference>
<evidence type="ECO:0000313" key="3">
    <source>
        <dbReference type="EMBL" id="TDP88911.1"/>
    </source>
</evidence>
<dbReference type="InterPro" id="IPR001173">
    <property type="entry name" value="Glyco_trans_2-like"/>
</dbReference>
<dbReference type="InterPro" id="IPR050834">
    <property type="entry name" value="Glycosyltransf_2"/>
</dbReference>
<keyword evidence="3" id="KW-0808">Transferase</keyword>
<dbReference type="PANTHER" id="PTHR43685:SF2">
    <property type="entry name" value="GLYCOSYLTRANSFERASE 2-LIKE DOMAIN-CONTAINING PROTEIN"/>
    <property type="match status" value="1"/>
</dbReference>
<dbReference type="Pfam" id="PF00535">
    <property type="entry name" value="Glycos_transf_2"/>
    <property type="match status" value="1"/>
</dbReference>
<reference evidence="3 4" key="1">
    <citation type="submission" date="2019-03" db="EMBL/GenBank/DDBJ databases">
        <title>Genomic analyses of the natural microbiome of Caenorhabditis elegans.</title>
        <authorList>
            <person name="Samuel B."/>
        </authorList>
    </citation>
    <scope>NUCLEOTIDE SEQUENCE [LARGE SCALE GENOMIC DNA]</scope>
    <source>
        <strain evidence="3 4">JUb18</strain>
    </source>
</reference>
<evidence type="ECO:0000313" key="4">
    <source>
        <dbReference type="Proteomes" id="UP000295601"/>
    </source>
</evidence>
<gene>
    <name evidence="3" type="ORF">EDF62_3525</name>
</gene>
<name>A0A4R6RQ50_9MICO</name>
<sequence>MTDQNTPATLEEERRETVAAVIVTFNRVDKLPRTLESVLGQDYPCSTVVVINNASTDETREFLDATEDPRIVVRHLQENRGGAGGFEYGMALGHELGADYVWVMDDDCYPAPDALRILIEQRNAVAETLNKPVPFACSVVKAIDGALCEMNNPITTWDWPRAFLAGLNSMRVVECTFVSVLFPRYVLSEAGLPLAEYFIWFDDKEFTKRLSARYAPGIVAMDSIVIHDMGVNAGVNYREVTAANLWKFASGARNQSSYRWHFEGSGSYHAYRRRVLDQMRSARVPQSVQRHMREALKSGKSFAPVPKFPAELRDDLQLDVGRIADAPPAAIVPQPAVPFASNAKQVGPQRKRKSKKQSRLSRLVQRSRRQPVSPAQLHRLQVRINLLQSELDEYEAHGKTLDALVETLEAKLAPVNDALPTNGAASSVSK</sequence>
<feature type="domain" description="Glycosyltransferase 2-like" evidence="2">
    <location>
        <begin position="21"/>
        <end position="120"/>
    </location>
</feature>
<dbReference type="CDD" id="cd04185">
    <property type="entry name" value="GT_2_like_b"/>
    <property type="match status" value="1"/>
</dbReference>
<dbReference type="InterPro" id="IPR029044">
    <property type="entry name" value="Nucleotide-diphossugar_trans"/>
</dbReference>
<dbReference type="EMBL" id="SNYA01000015">
    <property type="protein sequence ID" value="TDP88911.1"/>
    <property type="molecule type" value="Genomic_DNA"/>
</dbReference>
<dbReference type="GO" id="GO:0016740">
    <property type="term" value="F:transferase activity"/>
    <property type="evidence" value="ECO:0007669"/>
    <property type="project" value="UniProtKB-KW"/>
</dbReference>
<evidence type="ECO:0000259" key="2">
    <source>
        <dbReference type="Pfam" id="PF00535"/>
    </source>
</evidence>
<organism evidence="3 4">
    <name type="scientific">Leucobacter luti</name>
    <dbReference type="NCBI Taxonomy" id="340320"/>
    <lineage>
        <taxon>Bacteria</taxon>
        <taxon>Bacillati</taxon>
        <taxon>Actinomycetota</taxon>
        <taxon>Actinomycetes</taxon>
        <taxon>Micrococcales</taxon>
        <taxon>Microbacteriaceae</taxon>
        <taxon>Leucobacter</taxon>
    </lineage>
</organism>
<dbReference type="OrthoDB" id="7665907at2"/>
<dbReference type="AlphaFoldDB" id="A0A4R6RQ50"/>